<dbReference type="GO" id="GO:0070888">
    <property type="term" value="F:E-box binding"/>
    <property type="evidence" value="ECO:0007669"/>
    <property type="project" value="TreeGrafter"/>
</dbReference>
<dbReference type="GO" id="GO:0005634">
    <property type="term" value="C:nucleus"/>
    <property type="evidence" value="ECO:0007669"/>
    <property type="project" value="UniProtKB-SubCell"/>
</dbReference>
<dbReference type="PANTHER" id="PTHR19290:SF162">
    <property type="entry name" value="TRANSCRIPTION FACTOR ATOH7"/>
    <property type="match status" value="1"/>
</dbReference>
<keyword evidence="4" id="KW-0524">Neurogenesis</keyword>
<dbReference type="Gene3D" id="4.10.280.10">
    <property type="entry name" value="Helix-loop-helix DNA-binding domain"/>
    <property type="match status" value="1"/>
</dbReference>
<comment type="caution">
    <text evidence="7">The sequence shown here is derived from an EMBL/GenBank/DDBJ whole genome shotgun (WGS) entry which is preliminary data.</text>
</comment>
<evidence type="ECO:0000256" key="3">
    <source>
        <dbReference type="ARBA" id="ARBA00022782"/>
    </source>
</evidence>
<dbReference type="EMBL" id="CAJNOC010001829">
    <property type="protein sequence ID" value="CAF0894043.1"/>
    <property type="molecule type" value="Genomic_DNA"/>
</dbReference>
<keyword evidence="2" id="KW-0217">Developmental protein</keyword>
<keyword evidence="5" id="KW-0539">Nucleus</keyword>
<evidence type="ECO:0000256" key="4">
    <source>
        <dbReference type="ARBA" id="ARBA00022902"/>
    </source>
</evidence>
<evidence type="ECO:0000256" key="2">
    <source>
        <dbReference type="ARBA" id="ARBA00022473"/>
    </source>
</evidence>
<dbReference type="GO" id="GO:0046983">
    <property type="term" value="F:protein dimerization activity"/>
    <property type="evidence" value="ECO:0007669"/>
    <property type="project" value="InterPro"/>
</dbReference>
<dbReference type="Pfam" id="PF00010">
    <property type="entry name" value="HLH"/>
    <property type="match status" value="1"/>
</dbReference>
<protein>
    <recommendedName>
        <fullName evidence="6">BHLH domain-containing protein</fullName>
    </recommendedName>
</protein>
<accession>A0A813Z473</accession>
<keyword evidence="3" id="KW-0221">Differentiation</keyword>
<dbReference type="SUPFAM" id="SSF47459">
    <property type="entry name" value="HLH, helix-loop-helix DNA-binding domain"/>
    <property type="match status" value="1"/>
</dbReference>
<reference evidence="7" key="1">
    <citation type="submission" date="2021-02" db="EMBL/GenBank/DDBJ databases">
        <authorList>
            <person name="Nowell W R."/>
        </authorList>
    </citation>
    <scope>NUCLEOTIDE SEQUENCE</scope>
    <source>
        <strain evidence="7">Ploen Becks lab</strain>
    </source>
</reference>
<dbReference type="GO" id="GO:0045944">
    <property type="term" value="P:positive regulation of transcription by RNA polymerase II"/>
    <property type="evidence" value="ECO:0007669"/>
    <property type="project" value="TreeGrafter"/>
</dbReference>
<proteinExistence type="predicted"/>
<evidence type="ECO:0000313" key="7">
    <source>
        <dbReference type="EMBL" id="CAF0894043.1"/>
    </source>
</evidence>
<dbReference type="PANTHER" id="PTHR19290">
    <property type="entry name" value="BASIC HELIX-LOOP-HELIX PROTEIN NEUROGENIN-RELATED"/>
    <property type="match status" value="1"/>
</dbReference>
<dbReference type="InterPro" id="IPR050359">
    <property type="entry name" value="bHLH_transcription_factors"/>
</dbReference>
<organism evidence="7 8">
    <name type="scientific">Brachionus calyciflorus</name>
    <dbReference type="NCBI Taxonomy" id="104777"/>
    <lineage>
        <taxon>Eukaryota</taxon>
        <taxon>Metazoa</taxon>
        <taxon>Spiralia</taxon>
        <taxon>Gnathifera</taxon>
        <taxon>Rotifera</taxon>
        <taxon>Eurotatoria</taxon>
        <taxon>Monogononta</taxon>
        <taxon>Pseudotrocha</taxon>
        <taxon>Ploima</taxon>
        <taxon>Brachionidae</taxon>
        <taxon>Brachionus</taxon>
    </lineage>
</organism>
<dbReference type="GO" id="GO:0000981">
    <property type="term" value="F:DNA-binding transcription factor activity, RNA polymerase II-specific"/>
    <property type="evidence" value="ECO:0007669"/>
    <property type="project" value="TreeGrafter"/>
</dbReference>
<dbReference type="PROSITE" id="PS50888">
    <property type="entry name" value="BHLH"/>
    <property type="match status" value="1"/>
</dbReference>
<dbReference type="CDD" id="cd11430">
    <property type="entry name" value="bHLH_TS_ATOH1_like"/>
    <property type="match status" value="1"/>
</dbReference>
<dbReference type="InterPro" id="IPR011598">
    <property type="entry name" value="bHLH_dom"/>
</dbReference>
<dbReference type="InterPro" id="IPR036638">
    <property type="entry name" value="HLH_DNA-bd_sf"/>
</dbReference>
<evidence type="ECO:0000256" key="1">
    <source>
        <dbReference type="ARBA" id="ARBA00004123"/>
    </source>
</evidence>
<dbReference type="SMART" id="SM00353">
    <property type="entry name" value="HLH"/>
    <property type="match status" value="1"/>
</dbReference>
<dbReference type="Proteomes" id="UP000663879">
    <property type="component" value="Unassembled WGS sequence"/>
</dbReference>
<gene>
    <name evidence="7" type="ORF">OXX778_LOCUS11058</name>
</gene>
<dbReference type="GO" id="GO:0007423">
    <property type="term" value="P:sensory organ development"/>
    <property type="evidence" value="ECO:0007669"/>
    <property type="project" value="TreeGrafter"/>
</dbReference>
<dbReference type="AlphaFoldDB" id="A0A813Z473"/>
<name>A0A813Z473_9BILA</name>
<keyword evidence="8" id="KW-1185">Reference proteome</keyword>
<feature type="domain" description="BHLH" evidence="6">
    <location>
        <begin position="88"/>
        <end position="140"/>
    </location>
</feature>
<comment type="subcellular location">
    <subcellularLocation>
        <location evidence="1">Nucleus</location>
    </subcellularLocation>
</comment>
<evidence type="ECO:0000313" key="8">
    <source>
        <dbReference type="Proteomes" id="UP000663879"/>
    </source>
</evidence>
<sequence>MFYSNSNCFYQSPAVVDYYGTEWSVYQEEPIVYESVNKSKKSNKRIKKEMEELSQMSSGTNDSVNSEDMYLISLYKAYQSGVISKNRYKRLIANERERKRMHGLNAAFENLRSVLPSFGSSKHTSKYETLQMAKSYIAALRDILLNESNSSI</sequence>
<evidence type="ECO:0000259" key="6">
    <source>
        <dbReference type="PROSITE" id="PS50888"/>
    </source>
</evidence>
<dbReference type="OrthoDB" id="6161578at2759"/>
<dbReference type="GO" id="GO:0061564">
    <property type="term" value="P:axon development"/>
    <property type="evidence" value="ECO:0007669"/>
    <property type="project" value="TreeGrafter"/>
</dbReference>
<evidence type="ECO:0000256" key="5">
    <source>
        <dbReference type="ARBA" id="ARBA00023242"/>
    </source>
</evidence>